<dbReference type="GO" id="GO:0005524">
    <property type="term" value="F:ATP binding"/>
    <property type="evidence" value="ECO:0007669"/>
    <property type="project" value="UniProtKB-KW"/>
</dbReference>
<keyword evidence="9" id="KW-1185">Reference proteome</keyword>
<dbReference type="InterPro" id="IPR000432">
    <property type="entry name" value="DNA_mismatch_repair_MutS_C"/>
</dbReference>
<feature type="region of interest" description="Disordered" evidence="6">
    <location>
        <begin position="1"/>
        <end position="60"/>
    </location>
</feature>
<feature type="compositionally biased region" description="Low complexity" evidence="6">
    <location>
        <begin position="1"/>
        <end position="14"/>
    </location>
</feature>
<dbReference type="InterPro" id="IPR036678">
    <property type="entry name" value="MutS_con_dom_sf"/>
</dbReference>
<accession>A0AA88KRM1</accession>
<dbReference type="Proteomes" id="UP000816034">
    <property type="component" value="Unassembled WGS sequence"/>
</dbReference>
<evidence type="ECO:0000313" key="9">
    <source>
        <dbReference type="Proteomes" id="UP000816034"/>
    </source>
</evidence>
<evidence type="ECO:0000256" key="1">
    <source>
        <dbReference type="ARBA" id="ARBA00006271"/>
    </source>
</evidence>
<feature type="domain" description="DNA mismatch repair proteins mutS family" evidence="7">
    <location>
        <begin position="684"/>
        <end position="700"/>
    </location>
</feature>
<keyword evidence="3" id="KW-0067">ATP-binding</keyword>
<dbReference type="Pfam" id="PF05190">
    <property type="entry name" value="MutS_IV"/>
    <property type="match status" value="1"/>
</dbReference>
<dbReference type="GO" id="GO:0006298">
    <property type="term" value="P:mismatch repair"/>
    <property type="evidence" value="ECO:0007669"/>
    <property type="project" value="InterPro"/>
</dbReference>
<evidence type="ECO:0000256" key="2">
    <source>
        <dbReference type="ARBA" id="ARBA00022741"/>
    </source>
</evidence>
<dbReference type="Pfam" id="PF05188">
    <property type="entry name" value="MutS_II"/>
    <property type="match status" value="1"/>
</dbReference>
<organism evidence="8 9">
    <name type="scientific">Naegleria lovaniensis</name>
    <name type="common">Amoeba</name>
    <dbReference type="NCBI Taxonomy" id="51637"/>
    <lineage>
        <taxon>Eukaryota</taxon>
        <taxon>Discoba</taxon>
        <taxon>Heterolobosea</taxon>
        <taxon>Tetramitia</taxon>
        <taxon>Eutetramitia</taxon>
        <taxon>Vahlkampfiidae</taxon>
        <taxon>Naegleria</taxon>
    </lineage>
</organism>
<evidence type="ECO:0000256" key="5">
    <source>
        <dbReference type="ARBA" id="ARBA00023254"/>
    </source>
</evidence>
<evidence type="ECO:0000256" key="3">
    <source>
        <dbReference type="ARBA" id="ARBA00022840"/>
    </source>
</evidence>
<dbReference type="PIRSF" id="PIRSF005813">
    <property type="entry name" value="MSH2"/>
    <property type="match status" value="1"/>
</dbReference>
<keyword evidence="5" id="KW-0469">Meiosis</keyword>
<keyword evidence="4" id="KW-0238">DNA-binding</keyword>
<dbReference type="SMART" id="SM00533">
    <property type="entry name" value="MUTSd"/>
    <property type="match status" value="1"/>
</dbReference>
<dbReference type="InterPro" id="IPR007696">
    <property type="entry name" value="DNA_mismatch_repair_MutS_core"/>
</dbReference>
<dbReference type="InterPro" id="IPR045076">
    <property type="entry name" value="MutS"/>
</dbReference>
<dbReference type="SUPFAM" id="SSF48334">
    <property type="entry name" value="DNA repair protein MutS, domain III"/>
    <property type="match status" value="1"/>
</dbReference>
<dbReference type="InterPro" id="IPR036187">
    <property type="entry name" value="DNA_mismatch_repair_MutS_sf"/>
</dbReference>
<evidence type="ECO:0000256" key="6">
    <source>
        <dbReference type="SAM" id="MobiDB-lite"/>
    </source>
</evidence>
<dbReference type="InterPro" id="IPR007861">
    <property type="entry name" value="DNA_mismatch_repair_MutS_clamp"/>
</dbReference>
<dbReference type="InterPro" id="IPR027417">
    <property type="entry name" value="P-loop_NTPase"/>
</dbReference>
<dbReference type="SMART" id="SM00534">
    <property type="entry name" value="MUTSac"/>
    <property type="match status" value="1"/>
</dbReference>
<dbReference type="Pfam" id="PF05192">
    <property type="entry name" value="MutS_III"/>
    <property type="match status" value="1"/>
</dbReference>
<dbReference type="AlphaFoldDB" id="A0AA88KRM1"/>
<dbReference type="FunFam" id="3.40.50.300:FF:000870">
    <property type="entry name" value="MutS protein homolog 4"/>
    <property type="match status" value="1"/>
</dbReference>
<dbReference type="GeneID" id="68099396"/>
<dbReference type="InterPro" id="IPR011184">
    <property type="entry name" value="DNA_mismatch_repair_Msh2"/>
</dbReference>
<feature type="compositionally biased region" description="Polar residues" evidence="6">
    <location>
        <begin position="36"/>
        <end position="60"/>
    </location>
</feature>
<dbReference type="GO" id="GO:0030983">
    <property type="term" value="F:mismatched DNA binding"/>
    <property type="evidence" value="ECO:0007669"/>
    <property type="project" value="InterPro"/>
</dbReference>
<dbReference type="GO" id="GO:0005634">
    <property type="term" value="C:nucleus"/>
    <property type="evidence" value="ECO:0007669"/>
    <property type="project" value="TreeGrafter"/>
</dbReference>
<keyword evidence="2" id="KW-0547">Nucleotide-binding</keyword>
<protein>
    <recommendedName>
        <fullName evidence="7">DNA mismatch repair proteins mutS family domain-containing protein</fullName>
    </recommendedName>
</protein>
<dbReference type="PANTHER" id="PTHR11361:SF21">
    <property type="entry name" value="MUTS PROTEIN HOMOLOG 4"/>
    <property type="match status" value="1"/>
</dbReference>
<dbReference type="PROSITE" id="PS00486">
    <property type="entry name" value="DNA_MISMATCH_REPAIR_2"/>
    <property type="match status" value="1"/>
</dbReference>
<proteinExistence type="inferred from homology"/>
<dbReference type="SUPFAM" id="SSF53150">
    <property type="entry name" value="DNA repair protein MutS, domain II"/>
    <property type="match status" value="1"/>
</dbReference>
<gene>
    <name evidence="8" type="ORF">C9374_006942</name>
</gene>
<reference evidence="8 9" key="1">
    <citation type="journal article" date="2018" name="BMC Genomics">
        <title>The genome of Naegleria lovaniensis, the basis for a comparative approach to unravel pathogenicity factors of the human pathogenic amoeba N. fowleri.</title>
        <authorList>
            <person name="Liechti N."/>
            <person name="Schurch N."/>
            <person name="Bruggmann R."/>
            <person name="Wittwer M."/>
        </authorList>
    </citation>
    <scope>NUCLEOTIDE SEQUENCE [LARGE SCALE GENOMIC DNA]</scope>
    <source>
        <strain evidence="8 9">ATCC 30569</strain>
    </source>
</reference>
<dbReference type="Pfam" id="PF00488">
    <property type="entry name" value="MutS_V"/>
    <property type="match status" value="2"/>
</dbReference>
<dbReference type="SUPFAM" id="SSF52540">
    <property type="entry name" value="P-loop containing nucleoside triphosphate hydrolases"/>
    <property type="match status" value="1"/>
</dbReference>
<dbReference type="RefSeq" id="XP_044555305.1">
    <property type="nucleotide sequence ID" value="XM_044696858.1"/>
</dbReference>
<dbReference type="GO" id="GO:0140664">
    <property type="term" value="F:ATP-dependent DNA damage sensor activity"/>
    <property type="evidence" value="ECO:0007669"/>
    <property type="project" value="InterPro"/>
</dbReference>
<evidence type="ECO:0000313" key="8">
    <source>
        <dbReference type="EMBL" id="KAG2393411.1"/>
    </source>
</evidence>
<dbReference type="Gene3D" id="3.30.420.110">
    <property type="entry name" value="MutS, connector domain"/>
    <property type="match status" value="1"/>
</dbReference>
<dbReference type="Gene3D" id="1.10.1420.10">
    <property type="match status" value="2"/>
</dbReference>
<comment type="caution">
    <text evidence="8">The sequence shown here is derived from an EMBL/GenBank/DDBJ whole genome shotgun (WGS) entry which is preliminary data.</text>
</comment>
<dbReference type="PANTHER" id="PTHR11361">
    <property type="entry name" value="DNA MISMATCH REPAIR PROTEIN MUTS FAMILY MEMBER"/>
    <property type="match status" value="1"/>
</dbReference>
<dbReference type="InterPro" id="IPR007860">
    <property type="entry name" value="DNA_mmatch_repair_MutS_con_dom"/>
</dbReference>
<dbReference type="GO" id="GO:0007131">
    <property type="term" value="P:reciprocal meiotic recombination"/>
    <property type="evidence" value="ECO:0007669"/>
    <property type="project" value="TreeGrafter"/>
</dbReference>
<evidence type="ECO:0000256" key="4">
    <source>
        <dbReference type="ARBA" id="ARBA00023125"/>
    </source>
</evidence>
<sequence length="843" mass="94902">MKTPTTRTSSSNTNQAKSGFKNVDKALYENDFPSGPTLTSTSNRKPTGTPHKYNTNSAGTNASPSLNIVALLDNQAREVGFAVFNLRTNSIRLTQYNEGSSYINTCNMLKVYEPAEVLFPKTLYDAKLSSVVKQELESNGEGGSSKAKITFIARKLFNENKGNEYINTLLMDHENSSIQSDIVSKYLSVSALSAVVQYIEYVQEITFQPRSLRISYVACDGHLMIDSSSISSLELVRSLKYGNGVSTLLSHLDYTKTPMGKRMLRTNLLQPLLDTSSLNARLDTVDELLANEKEFFEVGALLSDFNIDIAHLLTQFTHTKRSNSTRCSHSTVLNIICLRKIIEKVPLLEEKLKSYNTPILKAISQSLEYQEFASLKQSIDEIINEKGVVNSKNKQQQVIFSVAADVDALLDIGRKKYIETIEEIQGHHKYCQAETGVSSLKLRYNVRRGYHFTFEDNVRLSHEAQKLLIQRLKKGKTVHCSTEELNSLNVRMKEILDEIFLMTEMVVSRLAEMIKTHISDLYKLGESIGLLDMLFSFATLVTLNSNYTRPQFCTEGPTAIKQGRHPVMEKNLNGEYVANDTYLSESSNFHIITGANMSGKSTYLKQVACIQIISQIGSYVPCSYCNIRIADRIFTRIGNNDNIENNSSTFMVEMVSLLRSVYDLPDIIEKKEVANIVQNVTNKSLIIIDELGRSSSNIEGTAIAWSIAEHLSALRAYSLFATHYTEMSDLEDLYPNIKNSHLRVTTTQDGELNYLYQLQPGSCSEDRYGIKLAKMLGINSTIINESEIILEELIKKKQKPQHDDQSNKEWKLVFGIASKLIAHSDSEYELFKDTVVKLKQALY</sequence>
<comment type="similarity">
    <text evidence="1">Belongs to the DNA mismatch repair MutS family.</text>
</comment>
<name>A0AA88KRM1_NAELO</name>
<dbReference type="Gene3D" id="3.40.50.300">
    <property type="entry name" value="P-loop containing nucleotide triphosphate hydrolases"/>
    <property type="match status" value="1"/>
</dbReference>
<dbReference type="EMBL" id="PYSW02000002">
    <property type="protein sequence ID" value="KAG2393411.1"/>
    <property type="molecule type" value="Genomic_DNA"/>
</dbReference>
<evidence type="ECO:0000259" key="7">
    <source>
        <dbReference type="PROSITE" id="PS00486"/>
    </source>
</evidence>